<organism evidence="7 8">
    <name type="scientific">Infirmifilum uzonense</name>
    <dbReference type="NCBI Taxonomy" id="1550241"/>
    <lineage>
        <taxon>Archaea</taxon>
        <taxon>Thermoproteota</taxon>
        <taxon>Thermoprotei</taxon>
        <taxon>Thermofilales</taxon>
        <taxon>Thermofilaceae</taxon>
        <taxon>Infirmifilum</taxon>
    </lineage>
</organism>
<sequence length="94" mass="10602">MKITPRNILRHELIGLQVEVVEASNPSLIGIKGLVLDETKNTLLIGEPGGKKRKVIKHQAYFLFELPDGTRVMVDGRYLVGRPAERLKAKLYSY</sequence>
<gene>
    <name evidence="6" type="primary">rnp1</name>
    <name evidence="7" type="ORF">MA03_07410</name>
</gene>
<keyword evidence="2 6" id="KW-0819">tRNA processing</keyword>
<keyword evidence="5 6" id="KW-0378">Hydrolase</keyword>
<proteinExistence type="inferred from homology"/>
<keyword evidence="4 6" id="KW-0255">Endonuclease</keyword>
<dbReference type="InterPro" id="IPR023534">
    <property type="entry name" value="Rof/RNase_P-like"/>
</dbReference>
<dbReference type="Pfam" id="PF01868">
    <property type="entry name" value="RNase_P-MRP_p29"/>
    <property type="match status" value="1"/>
</dbReference>
<dbReference type="PATRIC" id="fig|1550241.5.peg.1532"/>
<dbReference type="Proteomes" id="UP000067434">
    <property type="component" value="Chromosome"/>
</dbReference>
<evidence type="ECO:0000256" key="6">
    <source>
        <dbReference type="HAMAP-Rule" id="MF_00754"/>
    </source>
</evidence>
<evidence type="ECO:0000256" key="4">
    <source>
        <dbReference type="ARBA" id="ARBA00022759"/>
    </source>
</evidence>
<dbReference type="HOGENOM" id="CLU_107020_2_1_2"/>
<accession>A0A0F7FI85</accession>
<dbReference type="STRING" id="1550241.MA03_07410"/>
<reference evidence="7 8" key="1">
    <citation type="journal article" date="2015" name="Stand. Genomic Sci.">
        <title>Complete genome sequence of and proposal of Thermofilum uzonense sp. nov. a novel hyperthermophilic crenarchaeon and emended description of the genus Thermofilum.</title>
        <authorList>
            <person name="Toshchakov S.V."/>
            <person name="Korzhenkov A.A."/>
            <person name="Samarov N.I."/>
            <person name="Mazunin I.O."/>
            <person name="Mozhey O.I."/>
            <person name="Shmyr I.S."/>
            <person name="Derbikova K.S."/>
            <person name="Taranov E.A."/>
            <person name="Dominova I.N."/>
            <person name="Bonch-Osmolovskaya E.A."/>
            <person name="Patrushev M.V."/>
            <person name="Podosokorskaya O.A."/>
            <person name="Kublanov I.V."/>
        </authorList>
    </citation>
    <scope>NUCLEOTIDE SEQUENCE [LARGE SCALE GENOMIC DNA]</scope>
    <source>
        <strain evidence="7 8">1807-2</strain>
    </source>
</reference>
<dbReference type="InterPro" id="IPR002730">
    <property type="entry name" value="Rpp29/RNP1"/>
</dbReference>
<evidence type="ECO:0000313" key="8">
    <source>
        <dbReference type="Proteomes" id="UP000067434"/>
    </source>
</evidence>
<dbReference type="EC" id="3.1.26.5" evidence="6"/>
<dbReference type="GO" id="GO:0005737">
    <property type="term" value="C:cytoplasm"/>
    <property type="evidence" value="ECO:0007669"/>
    <property type="project" value="UniProtKB-SubCell"/>
</dbReference>
<dbReference type="AlphaFoldDB" id="A0A0F7FI85"/>
<comment type="subunit">
    <text evidence="6">Consists of a catalytic RNA component and at least 4-5 protein subunits.</text>
</comment>
<dbReference type="InterPro" id="IPR023538">
    <property type="entry name" value="RNP1"/>
</dbReference>
<evidence type="ECO:0000256" key="2">
    <source>
        <dbReference type="ARBA" id="ARBA00022694"/>
    </source>
</evidence>
<comment type="subcellular location">
    <subcellularLocation>
        <location evidence="6">Cytoplasm</location>
    </subcellularLocation>
</comment>
<dbReference type="InterPro" id="IPR036980">
    <property type="entry name" value="RNase_P/MRP_Rpp29_sf"/>
</dbReference>
<keyword evidence="8" id="KW-1185">Reference proteome</keyword>
<evidence type="ECO:0000313" key="7">
    <source>
        <dbReference type="EMBL" id="AKG39102.1"/>
    </source>
</evidence>
<comment type="similarity">
    <text evidence="6">Belongs to the eukaryotic/archaeal RNase P protein component 1 family.</text>
</comment>
<dbReference type="RefSeq" id="WP_052884641.1">
    <property type="nucleotide sequence ID" value="NZ_CP009961.1"/>
</dbReference>
<keyword evidence="3 6" id="KW-0540">Nuclease</keyword>
<dbReference type="EMBL" id="CP009961">
    <property type="protein sequence ID" value="AKG39102.1"/>
    <property type="molecule type" value="Genomic_DNA"/>
</dbReference>
<dbReference type="GO" id="GO:0030677">
    <property type="term" value="C:ribonuclease P complex"/>
    <property type="evidence" value="ECO:0007669"/>
    <property type="project" value="UniProtKB-UniRule"/>
</dbReference>
<keyword evidence="1 6" id="KW-0963">Cytoplasm</keyword>
<dbReference type="GO" id="GO:0003723">
    <property type="term" value="F:RNA binding"/>
    <property type="evidence" value="ECO:0007669"/>
    <property type="project" value="InterPro"/>
</dbReference>
<protein>
    <recommendedName>
        <fullName evidence="6">Ribonuclease P protein component 1</fullName>
        <shortName evidence="6">RNase P component 1</shortName>
        <ecNumber evidence="6">3.1.26.5</ecNumber>
    </recommendedName>
    <alternativeName>
        <fullName evidence="6">Rpp29</fullName>
    </alternativeName>
</protein>
<comment type="function">
    <text evidence="6">Part of ribonuclease P, a protein complex that generates mature tRNA molecules by cleaving their 5'-ends.</text>
</comment>
<evidence type="ECO:0000256" key="1">
    <source>
        <dbReference type="ARBA" id="ARBA00022490"/>
    </source>
</evidence>
<dbReference type="GO" id="GO:0004526">
    <property type="term" value="F:ribonuclease P activity"/>
    <property type="evidence" value="ECO:0007669"/>
    <property type="project" value="UniProtKB-UniRule"/>
</dbReference>
<dbReference type="SUPFAM" id="SSF101744">
    <property type="entry name" value="Rof/RNase P subunit-like"/>
    <property type="match status" value="1"/>
</dbReference>
<dbReference type="NCBIfam" id="NF046110">
    <property type="entry name" value="RNaseP1Mthb"/>
    <property type="match status" value="1"/>
</dbReference>
<name>A0A0F7FI85_9CREN</name>
<evidence type="ECO:0000256" key="3">
    <source>
        <dbReference type="ARBA" id="ARBA00022722"/>
    </source>
</evidence>
<dbReference type="GO" id="GO:0001682">
    <property type="term" value="P:tRNA 5'-leader removal"/>
    <property type="evidence" value="ECO:0007669"/>
    <property type="project" value="UniProtKB-UniRule"/>
</dbReference>
<dbReference type="HAMAP" id="MF_00754">
    <property type="entry name" value="RNase_P_1"/>
    <property type="match status" value="1"/>
</dbReference>
<dbReference type="SMART" id="SM00538">
    <property type="entry name" value="POP4"/>
    <property type="match status" value="1"/>
</dbReference>
<dbReference type="Gene3D" id="2.30.30.210">
    <property type="entry name" value="Ribonuclease P/MRP, subunit p29"/>
    <property type="match status" value="1"/>
</dbReference>
<dbReference type="GeneID" id="25402047"/>
<comment type="catalytic activity">
    <reaction evidence="6">
        <text>Endonucleolytic cleavage of RNA, removing 5'-extranucleotides from tRNA precursor.</text>
        <dbReference type="EC" id="3.1.26.5"/>
    </reaction>
</comment>
<evidence type="ECO:0000256" key="5">
    <source>
        <dbReference type="ARBA" id="ARBA00022801"/>
    </source>
</evidence>
<dbReference type="KEGG" id="thf:MA03_07410"/>
<dbReference type="OrthoDB" id="39019at2157"/>